<reference evidence="9" key="1">
    <citation type="submission" date="2020-03" db="EMBL/GenBank/DDBJ databases">
        <title>The deep terrestrial virosphere.</title>
        <authorList>
            <person name="Holmfeldt K."/>
            <person name="Nilsson E."/>
            <person name="Simone D."/>
            <person name="Lopez-Fernandez M."/>
            <person name="Wu X."/>
            <person name="de Brujin I."/>
            <person name="Lundin D."/>
            <person name="Andersson A."/>
            <person name="Bertilsson S."/>
            <person name="Dopson M."/>
        </authorList>
    </citation>
    <scope>NUCLEOTIDE SEQUENCE</scope>
    <source>
        <strain evidence="9">MM415A02746</strain>
    </source>
</reference>
<dbReference type="GO" id="GO:0055085">
    <property type="term" value="P:transmembrane transport"/>
    <property type="evidence" value="ECO:0007669"/>
    <property type="project" value="InterPro"/>
</dbReference>
<organism evidence="9">
    <name type="scientific">viral metagenome</name>
    <dbReference type="NCBI Taxonomy" id="1070528"/>
    <lineage>
        <taxon>unclassified sequences</taxon>
        <taxon>metagenomes</taxon>
        <taxon>organismal metagenomes</taxon>
    </lineage>
</organism>
<feature type="domain" description="ABC transmembrane type-1" evidence="8">
    <location>
        <begin position="62"/>
        <end position="275"/>
    </location>
</feature>
<evidence type="ECO:0000256" key="4">
    <source>
        <dbReference type="ARBA" id="ARBA00022692"/>
    </source>
</evidence>
<keyword evidence="4 7" id="KW-0812">Transmembrane</keyword>
<evidence type="ECO:0000256" key="5">
    <source>
        <dbReference type="ARBA" id="ARBA00022989"/>
    </source>
</evidence>
<feature type="transmembrane region" description="Helical" evidence="7">
    <location>
        <begin position="254"/>
        <end position="274"/>
    </location>
</feature>
<evidence type="ECO:0000256" key="6">
    <source>
        <dbReference type="ARBA" id="ARBA00023136"/>
    </source>
</evidence>
<keyword evidence="2" id="KW-0813">Transport</keyword>
<keyword evidence="6 7" id="KW-0472">Membrane</keyword>
<feature type="transmembrane region" description="Helical" evidence="7">
    <location>
        <begin position="6"/>
        <end position="26"/>
    </location>
</feature>
<keyword evidence="5 7" id="KW-1133">Transmembrane helix</keyword>
<feature type="transmembrane region" description="Helical" evidence="7">
    <location>
        <begin position="66"/>
        <end position="88"/>
    </location>
</feature>
<sequence>MKNRPAYLLLLPTIIAYLLFFVMPVVQMGWLSLFRARTFERTFIGFANFVTIFGDEQFGRSILNTFVYVGLIIPVQMILSLAFVLLSVNMRKWAQNTIRFITYIPVFLAGVIISTVYNWILHAPEGLANWLIGLLGFEPVIWLGSAVTAIPAMSMIIALSMNGFFVVYMMAVTLSITSETYEAAMIDGATWWQIKWHIVLPHLKPTILLLTLLGIVGNFQIFEVIYFLTNGGPAGETASIQYDIYSTGVLRGHYGLANAKTVVFVLIVLAVGYAKRRLDKRLSA</sequence>
<evidence type="ECO:0000256" key="3">
    <source>
        <dbReference type="ARBA" id="ARBA00022475"/>
    </source>
</evidence>
<dbReference type="Gene3D" id="1.10.3720.10">
    <property type="entry name" value="MetI-like"/>
    <property type="match status" value="1"/>
</dbReference>
<evidence type="ECO:0000313" key="9">
    <source>
        <dbReference type="EMBL" id="QJA72493.1"/>
    </source>
</evidence>
<dbReference type="SUPFAM" id="SSF161098">
    <property type="entry name" value="MetI-like"/>
    <property type="match status" value="1"/>
</dbReference>
<dbReference type="PANTHER" id="PTHR30193:SF37">
    <property type="entry name" value="INNER MEMBRANE ABC TRANSPORTER PERMEASE PROTEIN YCJO"/>
    <property type="match status" value="1"/>
</dbReference>
<evidence type="ECO:0000256" key="1">
    <source>
        <dbReference type="ARBA" id="ARBA00004651"/>
    </source>
</evidence>
<dbReference type="GO" id="GO:0005886">
    <property type="term" value="C:plasma membrane"/>
    <property type="evidence" value="ECO:0007669"/>
    <property type="project" value="UniProtKB-SubCell"/>
</dbReference>
<dbReference type="Pfam" id="PF00528">
    <property type="entry name" value="BPD_transp_1"/>
    <property type="match status" value="1"/>
</dbReference>
<proteinExistence type="predicted"/>
<dbReference type="EMBL" id="MT141955">
    <property type="protein sequence ID" value="QJA72493.1"/>
    <property type="molecule type" value="Genomic_DNA"/>
</dbReference>
<dbReference type="AlphaFoldDB" id="A0A6M3JRB3"/>
<comment type="subcellular location">
    <subcellularLocation>
        <location evidence="1">Cell membrane</location>
        <topology evidence="1">Multi-pass membrane protein</topology>
    </subcellularLocation>
</comment>
<evidence type="ECO:0000256" key="7">
    <source>
        <dbReference type="SAM" id="Phobius"/>
    </source>
</evidence>
<dbReference type="PROSITE" id="PS50928">
    <property type="entry name" value="ABC_TM1"/>
    <property type="match status" value="1"/>
</dbReference>
<keyword evidence="3" id="KW-1003">Cell membrane</keyword>
<evidence type="ECO:0000259" key="8">
    <source>
        <dbReference type="PROSITE" id="PS50928"/>
    </source>
</evidence>
<dbReference type="PANTHER" id="PTHR30193">
    <property type="entry name" value="ABC TRANSPORTER PERMEASE PROTEIN"/>
    <property type="match status" value="1"/>
</dbReference>
<dbReference type="CDD" id="cd06261">
    <property type="entry name" value="TM_PBP2"/>
    <property type="match status" value="1"/>
</dbReference>
<dbReference type="InterPro" id="IPR035906">
    <property type="entry name" value="MetI-like_sf"/>
</dbReference>
<feature type="transmembrane region" description="Helical" evidence="7">
    <location>
        <begin position="140"/>
        <end position="168"/>
    </location>
</feature>
<dbReference type="InterPro" id="IPR051393">
    <property type="entry name" value="ABC_transporter_permease"/>
</dbReference>
<feature type="transmembrane region" description="Helical" evidence="7">
    <location>
        <begin position="207"/>
        <end position="228"/>
    </location>
</feature>
<gene>
    <name evidence="9" type="ORF">MM415A02746_0009</name>
</gene>
<dbReference type="InterPro" id="IPR000515">
    <property type="entry name" value="MetI-like"/>
</dbReference>
<accession>A0A6M3JRB3</accession>
<evidence type="ECO:0000256" key="2">
    <source>
        <dbReference type="ARBA" id="ARBA00022448"/>
    </source>
</evidence>
<name>A0A6M3JRB3_9ZZZZ</name>
<feature type="transmembrane region" description="Helical" evidence="7">
    <location>
        <begin position="100"/>
        <end position="120"/>
    </location>
</feature>
<protein>
    <submittedName>
        <fullName evidence="9">Putative transporter domain contining protein</fullName>
    </submittedName>
</protein>